<proteinExistence type="predicted"/>
<organism evidence="1 2">
    <name type="scientific">Avena sativa</name>
    <name type="common">Oat</name>
    <dbReference type="NCBI Taxonomy" id="4498"/>
    <lineage>
        <taxon>Eukaryota</taxon>
        <taxon>Viridiplantae</taxon>
        <taxon>Streptophyta</taxon>
        <taxon>Embryophyta</taxon>
        <taxon>Tracheophyta</taxon>
        <taxon>Spermatophyta</taxon>
        <taxon>Magnoliopsida</taxon>
        <taxon>Liliopsida</taxon>
        <taxon>Poales</taxon>
        <taxon>Poaceae</taxon>
        <taxon>BOP clade</taxon>
        <taxon>Pooideae</taxon>
        <taxon>Poodae</taxon>
        <taxon>Poeae</taxon>
        <taxon>Poeae Chloroplast Group 1 (Aveneae type)</taxon>
        <taxon>Aveninae</taxon>
        <taxon>Avena</taxon>
    </lineage>
</organism>
<name>A0ACD5YDB2_AVESA</name>
<evidence type="ECO:0000313" key="2">
    <source>
        <dbReference type="Proteomes" id="UP001732700"/>
    </source>
</evidence>
<sequence length="352" mass="40534">MRGLPNTDEGMEVKVPENVEVNVEQPPDWLPDGWIMEVKRGDDGIPYQYFVSPVSGARFMMKAEVLDYLFSEMDEHWIESKKSAESISFLSVHEWLPKGWLLEIRAGGEKMDKMFKFYVYPALGVRLMSKQDVLLYVKEMKINVCDTNGQCNTDTRDNILADVEFNPPELPRGWVKEIVYRKTKEGIRKDSYITDPVSHYTFRTMAAALRYLETGEVTKRQFIQKTSVHDLYSFEKSADLHESLRKRLTEKGKDAKRPTSSPKPRGSTLKKKNKCCDQTSYRTEDMDTDSSTDSVSSEHQNIRIESVKSKRGKPSSSDTIKRPRGRPPKVAGTNGWNTKKARTKREFKQHNS</sequence>
<reference evidence="1" key="1">
    <citation type="submission" date="2021-05" db="EMBL/GenBank/DDBJ databases">
        <authorList>
            <person name="Scholz U."/>
            <person name="Mascher M."/>
            <person name="Fiebig A."/>
        </authorList>
    </citation>
    <scope>NUCLEOTIDE SEQUENCE [LARGE SCALE GENOMIC DNA]</scope>
</reference>
<dbReference type="Proteomes" id="UP001732700">
    <property type="component" value="Chromosome 5D"/>
</dbReference>
<protein>
    <submittedName>
        <fullName evidence="1">Uncharacterized protein</fullName>
    </submittedName>
</protein>
<reference evidence="1" key="2">
    <citation type="submission" date="2025-09" db="UniProtKB">
        <authorList>
            <consortium name="EnsemblPlants"/>
        </authorList>
    </citation>
    <scope>IDENTIFICATION</scope>
</reference>
<accession>A0ACD5YDB2</accession>
<dbReference type="EnsemblPlants" id="AVESA.00010b.r2.5DG0941760.1">
    <property type="protein sequence ID" value="AVESA.00010b.r2.5DG0941760.1.CDS"/>
    <property type="gene ID" value="AVESA.00010b.r2.5DG0941760"/>
</dbReference>
<keyword evidence="2" id="KW-1185">Reference proteome</keyword>
<evidence type="ECO:0000313" key="1">
    <source>
        <dbReference type="EnsemblPlants" id="AVESA.00010b.r2.5DG0941760.1.CDS"/>
    </source>
</evidence>